<comment type="caution">
    <text evidence="6">The sequence shown here is derived from an EMBL/GenBank/DDBJ whole genome shotgun (WGS) entry which is preliminary data.</text>
</comment>
<dbReference type="GO" id="GO:0005960">
    <property type="term" value="C:glycine cleavage complex"/>
    <property type="evidence" value="ECO:0007669"/>
    <property type="project" value="InterPro"/>
</dbReference>
<dbReference type="InterPro" id="IPR011053">
    <property type="entry name" value="Single_hybrid_motif"/>
</dbReference>
<organism evidence="6 7">
    <name type="scientific">Nocardioides antri</name>
    <dbReference type="NCBI Taxonomy" id="2607659"/>
    <lineage>
        <taxon>Bacteria</taxon>
        <taxon>Bacillati</taxon>
        <taxon>Actinomycetota</taxon>
        <taxon>Actinomycetes</taxon>
        <taxon>Propionibacteriales</taxon>
        <taxon>Nocardioidaceae</taxon>
        <taxon>Nocardioides</taxon>
    </lineage>
</organism>
<comment type="subunit">
    <text evidence="3">The glycine cleavage system is composed of four proteins: P, T, L and H.</text>
</comment>
<feature type="domain" description="Lipoyl-binding" evidence="5">
    <location>
        <begin position="24"/>
        <end position="106"/>
    </location>
</feature>
<evidence type="ECO:0000256" key="3">
    <source>
        <dbReference type="HAMAP-Rule" id="MF_00272"/>
    </source>
</evidence>
<dbReference type="PANTHER" id="PTHR11715:SF3">
    <property type="entry name" value="GLYCINE CLEAVAGE SYSTEM H PROTEIN-RELATED"/>
    <property type="match status" value="1"/>
</dbReference>
<proteinExistence type="inferred from homology"/>
<protein>
    <recommendedName>
        <fullName evidence="3">Glycine cleavage system H protein</fullName>
    </recommendedName>
</protein>
<dbReference type="GO" id="GO:0005829">
    <property type="term" value="C:cytosol"/>
    <property type="evidence" value="ECO:0007669"/>
    <property type="project" value="TreeGrafter"/>
</dbReference>
<dbReference type="EMBL" id="VUJW01000001">
    <property type="protein sequence ID" value="KAA1429404.1"/>
    <property type="molecule type" value="Genomic_DNA"/>
</dbReference>
<dbReference type="AlphaFoldDB" id="A0A5B1M9Y1"/>
<comment type="cofactor">
    <cofactor evidence="3">
        <name>(R)-lipoate</name>
        <dbReference type="ChEBI" id="CHEBI:83088"/>
    </cofactor>
    <text evidence="3">Binds 1 lipoyl cofactor covalently.</text>
</comment>
<dbReference type="PANTHER" id="PTHR11715">
    <property type="entry name" value="GLYCINE CLEAVAGE SYSTEM H PROTEIN"/>
    <property type="match status" value="1"/>
</dbReference>
<dbReference type="InterPro" id="IPR002930">
    <property type="entry name" value="GCV_H"/>
</dbReference>
<keyword evidence="2 3" id="KW-0450">Lipoyl</keyword>
<evidence type="ECO:0000259" key="5">
    <source>
        <dbReference type="PROSITE" id="PS50968"/>
    </source>
</evidence>
<dbReference type="PROSITE" id="PS50968">
    <property type="entry name" value="BIOTINYL_LIPOYL"/>
    <property type="match status" value="1"/>
</dbReference>
<reference evidence="6 7" key="1">
    <citation type="submission" date="2019-09" db="EMBL/GenBank/DDBJ databases">
        <title>Nocardioides panacisoli sp. nov., isolated from the soil of a ginseng field.</title>
        <authorList>
            <person name="Cho C."/>
        </authorList>
    </citation>
    <scope>NUCLEOTIDE SEQUENCE [LARGE SCALE GENOMIC DNA]</scope>
    <source>
        <strain evidence="6 7">BN140041</strain>
    </source>
</reference>
<dbReference type="GO" id="GO:0019464">
    <property type="term" value="P:glycine decarboxylation via glycine cleavage system"/>
    <property type="evidence" value="ECO:0007669"/>
    <property type="project" value="UniProtKB-UniRule"/>
</dbReference>
<dbReference type="InterPro" id="IPR017453">
    <property type="entry name" value="GCV_H_sub"/>
</dbReference>
<comment type="function">
    <text evidence="3">The glycine cleavage system catalyzes the degradation of glycine. The H protein shuttles the methylamine group of glycine from the P protein to the T protein.</text>
</comment>
<comment type="similarity">
    <text evidence="1 3">Belongs to the GcvH family.</text>
</comment>
<name>A0A5B1M9Y1_9ACTN</name>
<reference evidence="6 7" key="2">
    <citation type="submission" date="2019-09" db="EMBL/GenBank/DDBJ databases">
        <authorList>
            <person name="Jin C."/>
        </authorList>
    </citation>
    <scope>NUCLEOTIDE SEQUENCE [LARGE SCALE GENOMIC DNA]</scope>
    <source>
        <strain evidence="6 7">BN140041</strain>
    </source>
</reference>
<evidence type="ECO:0000256" key="1">
    <source>
        <dbReference type="ARBA" id="ARBA00009249"/>
    </source>
</evidence>
<dbReference type="NCBIfam" id="NF002270">
    <property type="entry name" value="PRK01202.1"/>
    <property type="match status" value="1"/>
</dbReference>
<dbReference type="GO" id="GO:0009249">
    <property type="term" value="P:protein lipoylation"/>
    <property type="evidence" value="ECO:0007669"/>
    <property type="project" value="TreeGrafter"/>
</dbReference>
<feature type="modified residue" description="N6-lipoyllysine" evidence="3 4">
    <location>
        <position position="65"/>
    </location>
</feature>
<dbReference type="Proteomes" id="UP000324351">
    <property type="component" value="Unassembled WGS sequence"/>
</dbReference>
<dbReference type="PROSITE" id="PS00189">
    <property type="entry name" value="LIPOYL"/>
    <property type="match status" value="1"/>
</dbReference>
<dbReference type="InterPro" id="IPR000089">
    <property type="entry name" value="Biotin_lipoyl"/>
</dbReference>
<evidence type="ECO:0000256" key="4">
    <source>
        <dbReference type="PIRSR" id="PIRSR617453-50"/>
    </source>
</evidence>
<dbReference type="NCBIfam" id="TIGR00527">
    <property type="entry name" value="gcvH"/>
    <property type="match status" value="1"/>
</dbReference>
<accession>A0A5B1M9Y1</accession>
<dbReference type="InterPro" id="IPR003016">
    <property type="entry name" value="2-oxoA_DH_lipoyl-BS"/>
</dbReference>
<dbReference type="InterPro" id="IPR033753">
    <property type="entry name" value="GCV_H/Fam206"/>
</dbReference>
<evidence type="ECO:0000256" key="2">
    <source>
        <dbReference type="ARBA" id="ARBA00022823"/>
    </source>
</evidence>
<dbReference type="RefSeq" id="WP_149749026.1">
    <property type="nucleotide sequence ID" value="NZ_VUJW01000001.1"/>
</dbReference>
<dbReference type="CDD" id="cd06848">
    <property type="entry name" value="GCS_H"/>
    <property type="match status" value="1"/>
</dbReference>
<dbReference type="SUPFAM" id="SSF51230">
    <property type="entry name" value="Single hybrid motif"/>
    <property type="match status" value="1"/>
</dbReference>
<dbReference type="HAMAP" id="MF_00272">
    <property type="entry name" value="GcvH"/>
    <property type="match status" value="1"/>
</dbReference>
<gene>
    <name evidence="3 6" type="primary">gcvH</name>
    <name evidence="6" type="ORF">F0U47_04260</name>
</gene>
<keyword evidence="7" id="KW-1185">Reference proteome</keyword>
<dbReference type="Pfam" id="PF01597">
    <property type="entry name" value="GCV_H"/>
    <property type="match status" value="1"/>
</dbReference>
<evidence type="ECO:0000313" key="6">
    <source>
        <dbReference type="EMBL" id="KAA1429404.1"/>
    </source>
</evidence>
<dbReference type="Gene3D" id="2.40.50.100">
    <property type="match status" value="1"/>
</dbReference>
<evidence type="ECO:0000313" key="7">
    <source>
        <dbReference type="Proteomes" id="UP000324351"/>
    </source>
</evidence>
<sequence>MTPDDLKYTVEHEWLRTPGEQEGSVRVGITDYAQDALGDIVYVSLPEVGTTLAAGSACGELESTKSVSDVYAPVGGEVVARNEALDATPELVNSDPYGDGWLFEIVPADAGELDQLLDAAGYEAQIAG</sequence>